<feature type="domain" description="EGF-like" evidence="5">
    <location>
        <begin position="1"/>
        <end position="17"/>
    </location>
</feature>
<dbReference type="GO" id="GO:0009888">
    <property type="term" value="P:tissue development"/>
    <property type="evidence" value="ECO:0007669"/>
    <property type="project" value="TreeGrafter"/>
</dbReference>
<evidence type="ECO:0008006" key="9">
    <source>
        <dbReference type="Google" id="ProtNLM"/>
    </source>
</evidence>
<protein>
    <recommendedName>
        <fullName evidence="9">Laminin EGF-like domain-containing protein</fullName>
    </recommendedName>
</protein>
<dbReference type="Proteomes" id="UP000784294">
    <property type="component" value="Unassembled WGS sequence"/>
</dbReference>
<comment type="caution">
    <text evidence="7">The sequence shown here is derived from an EMBL/GenBank/DDBJ whole genome shotgun (WGS) entry which is preliminary data.</text>
</comment>
<dbReference type="Gene3D" id="2.10.25.10">
    <property type="entry name" value="Laminin"/>
    <property type="match status" value="2"/>
</dbReference>
<dbReference type="InterPro" id="IPR000742">
    <property type="entry name" value="EGF"/>
</dbReference>
<dbReference type="PROSITE" id="PS50027">
    <property type="entry name" value="EGF_LAM_2"/>
    <property type="match status" value="1"/>
</dbReference>
<dbReference type="Pfam" id="PF00053">
    <property type="entry name" value="EGF_laminin"/>
    <property type="match status" value="2"/>
</dbReference>
<dbReference type="AlphaFoldDB" id="A0A3S4ZXK6"/>
<keyword evidence="1 3" id="KW-1015">Disulfide bond</keyword>
<comment type="caution">
    <text evidence="3">Lacks conserved residue(s) required for the propagation of feature annotation.</text>
</comment>
<evidence type="ECO:0000313" key="7">
    <source>
        <dbReference type="EMBL" id="VEL22348.1"/>
    </source>
</evidence>
<keyword evidence="2 4" id="KW-0424">Laminin EGF-like domain</keyword>
<evidence type="ECO:0000256" key="4">
    <source>
        <dbReference type="PROSITE-ProRule" id="PRU00460"/>
    </source>
</evidence>
<dbReference type="PANTHER" id="PTHR10574">
    <property type="entry name" value="NETRIN/LAMININ-RELATED"/>
    <property type="match status" value="1"/>
</dbReference>
<dbReference type="GO" id="GO:0009887">
    <property type="term" value="P:animal organ morphogenesis"/>
    <property type="evidence" value="ECO:0007669"/>
    <property type="project" value="TreeGrafter"/>
</dbReference>
<evidence type="ECO:0000256" key="2">
    <source>
        <dbReference type="ARBA" id="ARBA00023292"/>
    </source>
</evidence>
<dbReference type="InterPro" id="IPR002049">
    <property type="entry name" value="LE_dom"/>
</dbReference>
<dbReference type="SMART" id="SM00180">
    <property type="entry name" value="EGF_Lam"/>
    <property type="match status" value="2"/>
</dbReference>
<sequence length="104" mass="11023">MDGQCTCRPNYDGLRCDRCMPGRGGIEAGCPVCSCNPLGSRPDVLPTCEPVTGQCPCKPGVGGSLDCGRCLPGFYNMGPNGCEGLILTVWIWGLWISYSLSFAI</sequence>
<dbReference type="EMBL" id="CAAALY010055975">
    <property type="protein sequence ID" value="VEL22348.1"/>
    <property type="molecule type" value="Genomic_DNA"/>
</dbReference>
<name>A0A3S4ZXK6_9PLAT</name>
<keyword evidence="8" id="KW-1185">Reference proteome</keyword>
<evidence type="ECO:0000256" key="1">
    <source>
        <dbReference type="ARBA" id="ARBA00023157"/>
    </source>
</evidence>
<evidence type="ECO:0000256" key="3">
    <source>
        <dbReference type="PROSITE-ProRule" id="PRU00076"/>
    </source>
</evidence>
<dbReference type="SUPFAM" id="SSF57196">
    <property type="entry name" value="EGF/Laminin"/>
    <property type="match status" value="2"/>
</dbReference>
<evidence type="ECO:0000259" key="5">
    <source>
        <dbReference type="PROSITE" id="PS50026"/>
    </source>
</evidence>
<keyword evidence="3" id="KW-0245">EGF-like domain</keyword>
<dbReference type="PROSITE" id="PS00022">
    <property type="entry name" value="EGF_1"/>
    <property type="match status" value="1"/>
</dbReference>
<dbReference type="FunFam" id="2.10.25.10:FF:000074">
    <property type="entry name" value="Laminin subunit alpha"/>
    <property type="match status" value="1"/>
</dbReference>
<proteinExistence type="predicted"/>
<evidence type="ECO:0000313" key="8">
    <source>
        <dbReference type="Proteomes" id="UP000784294"/>
    </source>
</evidence>
<dbReference type="InterPro" id="IPR050440">
    <property type="entry name" value="Laminin/Netrin_ECM"/>
</dbReference>
<gene>
    <name evidence="7" type="ORF">PXEA_LOCUS15788</name>
</gene>
<dbReference type="PANTHER" id="PTHR10574:SF406">
    <property type="entry name" value="LAMININ SUBUNIT ALPHA 5"/>
    <property type="match status" value="1"/>
</dbReference>
<accession>A0A3S4ZXK6</accession>
<feature type="domain" description="Laminin EGF-like" evidence="6">
    <location>
        <begin position="33"/>
        <end position="84"/>
    </location>
</feature>
<evidence type="ECO:0000259" key="6">
    <source>
        <dbReference type="PROSITE" id="PS50027"/>
    </source>
</evidence>
<feature type="disulfide bond" evidence="3">
    <location>
        <begin position="7"/>
        <end position="16"/>
    </location>
</feature>
<organism evidence="7 8">
    <name type="scientific">Protopolystoma xenopodis</name>
    <dbReference type="NCBI Taxonomy" id="117903"/>
    <lineage>
        <taxon>Eukaryota</taxon>
        <taxon>Metazoa</taxon>
        <taxon>Spiralia</taxon>
        <taxon>Lophotrochozoa</taxon>
        <taxon>Platyhelminthes</taxon>
        <taxon>Monogenea</taxon>
        <taxon>Polyopisthocotylea</taxon>
        <taxon>Polystomatidea</taxon>
        <taxon>Polystomatidae</taxon>
        <taxon>Protopolystoma</taxon>
    </lineage>
</organism>
<dbReference type="OrthoDB" id="10011303at2759"/>
<dbReference type="CDD" id="cd00055">
    <property type="entry name" value="EGF_Lam"/>
    <property type="match status" value="2"/>
</dbReference>
<dbReference type="PROSITE" id="PS50026">
    <property type="entry name" value="EGF_3"/>
    <property type="match status" value="1"/>
</dbReference>
<reference evidence="7" key="1">
    <citation type="submission" date="2018-11" db="EMBL/GenBank/DDBJ databases">
        <authorList>
            <consortium name="Pathogen Informatics"/>
        </authorList>
    </citation>
    <scope>NUCLEOTIDE SEQUENCE</scope>
</reference>